<dbReference type="KEGG" id="gem:GM21_3843"/>
<dbReference type="HOGENOM" id="CLU_045235_1_0_7"/>
<keyword evidence="6" id="KW-0966">Cell projection</keyword>
<keyword evidence="6" id="KW-0282">Flagellum</keyword>
<evidence type="ECO:0000256" key="1">
    <source>
        <dbReference type="ARBA" id="ARBA00002591"/>
    </source>
</evidence>
<dbReference type="eggNOG" id="COG1706">
    <property type="taxonomic scope" value="Bacteria"/>
</dbReference>
<evidence type="ECO:0000313" key="6">
    <source>
        <dbReference type="EMBL" id="ACT19860.1"/>
    </source>
</evidence>
<dbReference type="InterPro" id="IPR001782">
    <property type="entry name" value="Flag_FlgI"/>
</dbReference>
<keyword evidence="6" id="KW-0969">Cilium</keyword>
<protein>
    <recommendedName>
        <fullName evidence="5">Flagellar P-ring protein</fullName>
    </recommendedName>
    <alternativeName>
        <fullName evidence="5">Basal body P-ring protein</fullName>
    </alternativeName>
</protein>
<sequence length="398" mass="42125">MAVLEHGYLRGEVAGVVKKSTQAPKSVQVEPVKVNLGWKSLLLLVLLLLPQLAFGARIKDIAAFDGVRENQLIGYGLVVGLNGSGDSDQTKFPVQSLVGALERMGITVNRNDITVKNIASVMVTAQLPPFAKQGNRLDVLVSSMGDAKSLAGGTLMMAPLKGADNQVYAVAQGAVLTNSFSYGGQAASAMKNHPTAGTVPGGALIEREIPNVLASRSQLKLNLHQSDFTTASRVASAINERFQGQVATLTDPGSVQIAVPAEYRNRVVEFVANLERLEVNPDVLARVVMNERTGTIVMGENVRISTVAVSHGNLTVVIKESPKVSQPRALAQGTTTVVPRTELRVAEEKVNLSMVREGANLGEVVRALNTLGVTPRDLLGIMQAIKAAGALNAELSVM</sequence>
<dbReference type="GO" id="GO:0005198">
    <property type="term" value="F:structural molecule activity"/>
    <property type="evidence" value="ECO:0007669"/>
    <property type="project" value="InterPro"/>
</dbReference>
<organism evidence="6">
    <name type="scientific">Geobacter sp. (strain M21)</name>
    <dbReference type="NCBI Taxonomy" id="443144"/>
    <lineage>
        <taxon>Bacteria</taxon>
        <taxon>Pseudomonadati</taxon>
        <taxon>Thermodesulfobacteriota</taxon>
        <taxon>Desulfuromonadia</taxon>
        <taxon>Geobacterales</taxon>
        <taxon>Geobacteraceae</taxon>
        <taxon>Geobacter</taxon>
    </lineage>
</organism>
<evidence type="ECO:0000256" key="3">
    <source>
        <dbReference type="ARBA" id="ARBA00022729"/>
    </source>
</evidence>
<evidence type="ECO:0000256" key="2">
    <source>
        <dbReference type="ARBA" id="ARBA00004117"/>
    </source>
</evidence>
<comment type="similarity">
    <text evidence="5">Belongs to the FlgI family.</text>
</comment>
<dbReference type="Pfam" id="PF02119">
    <property type="entry name" value="FlgI"/>
    <property type="match status" value="1"/>
</dbReference>
<dbReference type="PANTHER" id="PTHR30381">
    <property type="entry name" value="FLAGELLAR P-RING PERIPLASMIC PROTEIN FLGI"/>
    <property type="match status" value="1"/>
</dbReference>
<dbReference type="GO" id="GO:0071973">
    <property type="term" value="P:bacterial-type flagellum-dependent cell motility"/>
    <property type="evidence" value="ECO:0007669"/>
    <property type="project" value="InterPro"/>
</dbReference>
<dbReference type="NCBIfam" id="NF003676">
    <property type="entry name" value="PRK05303.1"/>
    <property type="match status" value="1"/>
</dbReference>
<evidence type="ECO:0000256" key="4">
    <source>
        <dbReference type="ARBA" id="ARBA00023143"/>
    </source>
</evidence>
<comment type="subunit">
    <text evidence="5">The basal body constitutes a major portion of the flagellar organelle and consists of four rings (L,P,S, and M) mounted on a central rod.</text>
</comment>
<dbReference type="PANTHER" id="PTHR30381:SF0">
    <property type="entry name" value="FLAGELLAR P-RING PROTEIN"/>
    <property type="match status" value="1"/>
</dbReference>
<evidence type="ECO:0000256" key="5">
    <source>
        <dbReference type="HAMAP-Rule" id="MF_00416"/>
    </source>
</evidence>
<keyword evidence="3" id="KW-0732">Signal</keyword>
<dbReference type="GO" id="GO:0030288">
    <property type="term" value="C:outer membrane-bounded periplasmic space"/>
    <property type="evidence" value="ECO:0007669"/>
    <property type="project" value="InterPro"/>
</dbReference>
<name>C6E7K0_GEOSM</name>
<dbReference type="HAMAP" id="MF_00416">
    <property type="entry name" value="FlgI"/>
    <property type="match status" value="1"/>
</dbReference>
<dbReference type="PRINTS" id="PR01010">
    <property type="entry name" value="FLGPRINGFLGI"/>
</dbReference>
<proteinExistence type="inferred from homology"/>
<dbReference type="AlphaFoldDB" id="C6E7K0"/>
<dbReference type="EMBL" id="CP001661">
    <property type="protein sequence ID" value="ACT19860.1"/>
    <property type="molecule type" value="Genomic_DNA"/>
</dbReference>
<keyword evidence="4 5" id="KW-0975">Bacterial flagellum</keyword>
<accession>C6E7K0</accession>
<gene>
    <name evidence="5" type="primary">flgI</name>
    <name evidence="6" type="ordered locus">GM21_3843</name>
</gene>
<reference evidence="6" key="1">
    <citation type="submission" date="2009-07" db="EMBL/GenBank/DDBJ databases">
        <title>Complete sequence of Geobacter sp. M21.</title>
        <authorList>
            <consortium name="US DOE Joint Genome Institute"/>
            <person name="Lucas S."/>
            <person name="Copeland A."/>
            <person name="Lapidus A."/>
            <person name="Glavina del Rio T."/>
            <person name="Dalin E."/>
            <person name="Tice H."/>
            <person name="Bruce D."/>
            <person name="Goodwin L."/>
            <person name="Pitluck S."/>
            <person name="Saunders E."/>
            <person name="Brettin T."/>
            <person name="Detter J.C."/>
            <person name="Han C."/>
            <person name="Larimer F."/>
            <person name="Land M."/>
            <person name="Hauser L."/>
            <person name="Kyrpides N."/>
            <person name="Ovchinnikova G."/>
            <person name="Lovley D."/>
        </authorList>
    </citation>
    <scope>NUCLEOTIDE SEQUENCE [LARGE SCALE GENOMIC DNA]</scope>
    <source>
        <strain evidence="6">M21</strain>
    </source>
</reference>
<dbReference type="STRING" id="443144.GM21_3843"/>
<comment type="function">
    <text evidence="1 5">Assembles around the rod to form the L-ring and probably protects the motor/basal body from shearing forces during rotation.</text>
</comment>
<comment type="subcellular location">
    <subcellularLocation>
        <location evidence="2 5">Bacterial flagellum basal body</location>
    </subcellularLocation>
</comment>
<dbReference type="GO" id="GO:0009428">
    <property type="term" value="C:bacterial-type flagellum basal body, distal rod, P ring"/>
    <property type="evidence" value="ECO:0007669"/>
    <property type="project" value="InterPro"/>
</dbReference>